<protein>
    <submittedName>
        <fullName evidence="1">DEBR0S6_09846g1_1</fullName>
    </submittedName>
</protein>
<dbReference type="PANTHER" id="PTHR28015">
    <property type="entry name" value="ATP SYNTHASE ASSEMBLY FACTOR FMC1, MITOCHONDRIAL"/>
    <property type="match status" value="1"/>
</dbReference>
<dbReference type="EMBL" id="CABFWN010000006">
    <property type="protein sequence ID" value="VUG20183.1"/>
    <property type="molecule type" value="Genomic_DNA"/>
</dbReference>
<evidence type="ECO:0000313" key="1">
    <source>
        <dbReference type="EMBL" id="VUG20183.1"/>
    </source>
</evidence>
<proteinExistence type="predicted"/>
<gene>
    <name evidence="1" type="ORF">DEBR0S6_09846G</name>
</gene>
<sequence>MSSKPAFDVLIKELEKFGEASFKRRSVGLVEKEKALLAYKKMQLKNAGKRVTPDQERTLWKAVRSKFAAQVPKPNISMLQFLNKDELTTMEKNHLEDLTLYLKSQRVYEELLERYNPGISMKQKDKVEKTAHRVGLDVPK</sequence>
<dbReference type="AlphaFoldDB" id="A0A7D9H2F9"/>
<evidence type="ECO:0000313" key="2">
    <source>
        <dbReference type="Proteomes" id="UP000478008"/>
    </source>
</evidence>
<dbReference type="Proteomes" id="UP000478008">
    <property type="component" value="Unassembled WGS sequence"/>
</dbReference>
<dbReference type="GO" id="GO:0033615">
    <property type="term" value="P:mitochondrial proton-transporting ATP synthase complex assembly"/>
    <property type="evidence" value="ECO:0007669"/>
    <property type="project" value="InterPro"/>
</dbReference>
<dbReference type="GO" id="GO:0005759">
    <property type="term" value="C:mitochondrial matrix"/>
    <property type="evidence" value="ECO:0007669"/>
    <property type="project" value="TreeGrafter"/>
</dbReference>
<name>A0A7D9H2F9_DEKBR</name>
<dbReference type="Pfam" id="PF13233">
    <property type="entry name" value="Complex1_LYR_2"/>
    <property type="match status" value="1"/>
</dbReference>
<keyword evidence="2" id="KW-1185">Reference proteome</keyword>
<reference evidence="1 2" key="1">
    <citation type="submission" date="2019-07" db="EMBL/GenBank/DDBJ databases">
        <authorList>
            <person name="Friedrich A."/>
            <person name="Schacherer J."/>
        </authorList>
    </citation>
    <scope>NUCLEOTIDE SEQUENCE [LARGE SCALE GENOMIC DNA]</scope>
</reference>
<dbReference type="InterPro" id="IPR039196">
    <property type="entry name" value="Fmc1"/>
</dbReference>
<organism evidence="1 2">
    <name type="scientific">Dekkera bruxellensis</name>
    <name type="common">Brettanomyces custersii</name>
    <dbReference type="NCBI Taxonomy" id="5007"/>
    <lineage>
        <taxon>Eukaryota</taxon>
        <taxon>Fungi</taxon>
        <taxon>Dikarya</taxon>
        <taxon>Ascomycota</taxon>
        <taxon>Saccharomycotina</taxon>
        <taxon>Pichiomycetes</taxon>
        <taxon>Pichiales</taxon>
        <taxon>Pichiaceae</taxon>
        <taxon>Brettanomyces</taxon>
    </lineage>
</organism>
<accession>A0A7D9H2F9</accession>
<dbReference type="PANTHER" id="PTHR28015:SF1">
    <property type="entry name" value="ATP SYNTHASE ASSEMBLY FACTOR FMC1, MITOCHONDRIAL"/>
    <property type="match status" value="1"/>
</dbReference>